<dbReference type="EMBL" id="OZ023711">
    <property type="protein sequence ID" value="CAK9859065.1"/>
    <property type="molecule type" value="Genomic_DNA"/>
</dbReference>
<accession>A0ABP1A970</accession>
<proteinExistence type="predicted"/>
<keyword evidence="1" id="KW-0812">Transmembrane</keyword>
<evidence type="ECO:0000256" key="1">
    <source>
        <dbReference type="SAM" id="Phobius"/>
    </source>
</evidence>
<name>A0ABP1A970_9BRYO</name>
<evidence type="ECO:0000313" key="3">
    <source>
        <dbReference type="Proteomes" id="UP001497522"/>
    </source>
</evidence>
<organism evidence="2 3">
    <name type="scientific">Sphagnum jensenii</name>
    <dbReference type="NCBI Taxonomy" id="128206"/>
    <lineage>
        <taxon>Eukaryota</taxon>
        <taxon>Viridiplantae</taxon>
        <taxon>Streptophyta</taxon>
        <taxon>Embryophyta</taxon>
        <taxon>Bryophyta</taxon>
        <taxon>Sphagnophytina</taxon>
        <taxon>Sphagnopsida</taxon>
        <taxon>Sphagnales</taxon>
        <taxon>Sphagnaceae</taxon>
        <taxon>Sphagnum</taxon>
    </lineage>
</organism>
<evidence type="ECO:0000313" key="2">
    <source>
        <dbReference type="EMBL" id="CAK9859065.1"/>
    </source>
</evidence>
<sequence>MIVPNNRYRPPPYPGIKVLVAPSVVTLDLFMFFISVVIIPAPSIKHKDQNINKLTAMRNLRTDNALT</sequence>
<gene>
    <name evidence="2" type="ORF">CSSPJE1EN2_LOCUS2060</name>
</gene>
<keyword evidence="1" id="KW-1133">Transmembrane helix</keyword>
<reference evidence="2" key="1">
    <citation type="submission" date="2024-03" db="EMBL/GenBank/DDBJ databases">
        <authorList>
            <consortium name="ELIXIR-Norway"/>
            <consortium name="Elixir Norway"/>
        </authorList>
    </citation>
    <scope>NUCLEOTIDE SEQUENCE</scope>
</reference>
<feature type="transmembrane region" description="Helical" evidence="1">
    <location>
        <begin position="20"/>
        <end position="39"/>
    </location>
</feature>
<keyword evidence="1" id="KW-0472">Membrane</keyword>
<protein>
    <submittedName>
        <fullName evidence="2">Uncharacterized protein</fullName>
    </submittedName>
</protein>
<keyword evidence="3" id="KW-1185">Reference proteome</keyword>
<dbReference type="Proteomes" id="UP001497522">
    <property type="component" value="Chromosome 10"/>
</dbReference>